<proteinExistence type="predicted"/>
<protein>
    <submittedName>
        <fullName evidence="3">Uncharacterized protein</fullName>
    </submittedName>
</protein>
<dbReference type="Proteomes" id="UP000887565">
    <property type="component" value="Unplaced"/>
</dbReference>
<evidence type="ECO:0000256" key="1">
    <source>
        <dbReference type="SAM" id="SignalP"/>
    </source>
</evidence>
<evidence type="ECO:0000313" key="3">
    <source>
        <dbReference type="WBParaSite" id="nRc.2.0.1.t20247-RA"/>
    </source>
</evidence>
<dbReference type="AlphaFoldDB" id="A0A915J3G3"/>
<dbReference type="WBParaSite" id="nRc.2.0.1.t20247-RA">
    <property type="protein sequence ID" value="nRc.2.0.1.t20247-RA"/>
    <property type="gene ID" value="nRc.2.0.1.g20247"/>
</dbReference>
<evidence type="ECO:0000313" key="2">
    <source>
        <dbReference type="Proteomes" id="UP000887565"/>
    </source>
</evidence>
<keyword evidence="2" id="KW-1185">Reference proteome</keyword>
<keyword evidence="1" id="KW-0732">Signal</keyword>
<name>A0A915J3G3_ROMCU</name>
<sequence>MKLFLALLLFANCVIITQCQLPPCDQPGHKQFMFFTRNESNAVPKMCLFGDFRNLVAICQVGNYCQFKKTIIEALGPDGASTRDETCYALIEKLKNKGGNSYKSLFERGQKCHFGRLVKSVNVKDCLINKLGDNGNQCIYINDFKTLLEKPLGDHSQDRSEYEGDYTREYKRYIFKRKLFQNNVRSSQKRSLKASKCKV</sequence>
<feature type="signal peptide" evidence="1">
    <location>
        <begin position="1"/>
        <end position="19"/>
    </location>
</feature>
<reference evidence="3" key="1">
    <citation type="submission" date="2022-11" db="UniProtKB">
        <authorList>
            <consortium name="WormBaseParasite"/>
        </authorList>
    </citation>
    <scope>IDENTIFICATION</scope>
</reference>
<accession>A0A915J3G3</accession>
<organism evidence="2 3">
    <name type="scientific">Romanomermis culicivorax</name>
    <name type="common">Nematode worm</name>
    <dbReference type="NCBI Taxonomy" id="13658"/>
    <lineage>
        <taxon>Eukaryota</taxon>
        <taxon>Metazoa</taxon>
        <taxon>Ecdysozoa</taxon>
        <taxon>Nematoda</taxon>
        <taxon>Enoplea</taxon>
        <taxon>Dorylaimia</taxon>
        <taxon>Mermithida</taxon>
        <taxon>Mermithoidea</taxon>
        <taxon>Mermithidae</taxon>
        <taxon>Romanomermis</taxon>
    </lineage>
</organism>
<feature type="chain" id="PRO_5037931255" evidence="1">
    <location>
        <begin position="20"/>
        <end position="199"/>
    </location>
</feature>